<dbReference type="EMBL" id="CP014691">
    <property type="protein sequence ID" value="AQS86959.1"/>
    <property type="molecule type" value="Genomic_DNA"/>
</dbReference>
<dbReference type="InterPro" id="IPR002347">
    <property type="entry name" value="SDR_fam"/>
</dbReference>
<reference evidence="5 6" key="1">
    <citation type="submission" date="2016-03" db="EMBL/GenBank/DDBJ databases">
        <title>Acetic acid bacteria sequencing.</title>
        <authorList>
            <person name="Brandt J."/>
            <person name="Jakob F."/>
            <person name="Vogel R.F."/>
        </authorList>
    </citation>
    <scope>NUCLEOTIDE SEQUENCE [LARGE SCALE GENOMIC DNA]</scope>
    <source>
        <strain evidence="5 6">NBRC 101099</strain>
    </source>
</reference>
<feature type="transmembrane region" description="Helical" evidence="3">
    <location>
        <begin position="12"/>
        <end position="31"/>
    </location>
</feature>
<proteinExistence type="inferred from homology"/>
<evidence type="ECO:0000313" key="6">
    <source>
        <dbReference type="Proteomes" id="UP000188604"/>
    </source>
</evidence>
<dbReference type="InterPro" id="IPR020904">
    <property type="entry name" value="Sc_DH/Rdtase_CS"/>
</dbReference>
<dbReference type="Gene3D" id="3.40.50.720">
    <property type="entry name" value="NAD(P)-binding Rossmann-like Domain"/>
    <property type="match status" value="1"/>
</dbReference>
<dbReference type="STRING" id="320497.A0U93_02245"/>
<dbReference type="AlphaFoldDB" id="A0A1U9KME4"/>
<dbReference type="InterPro" id="IPR036291">
    <property type="entry name" value="NAD(P)-bd_dom_sf"/>
</dbReference>
<dbReference type="PANTHER" id="PTHR44196:SF1">
    <property type="entry name" value="DEHYDROGENASE_REDUCTASE SDR FAMILY MEMBER 7B"/>
    <property type="match status" value="1"/>
</dbReference>
<evidence type="ECO:0000256" key="1">
    <source>
        <dbReference type="ARBA" id="ARBA00006484"/>
    </source>
</evidence>
<dbReference type="GO" id="GO:0016491">
    <property type="term" value="F:oxidoreductase activity"/>
    <property type="evidence" value="ECO:0007669"/>
    <property type="project" value="UniProtKB-KW"/>
</dbReference>
<evidence type="ECO:0000256" key="3">
    <source>
        <dbReference type="SAM" id="Phobius"/>
    </source>
</evidence>
<protein>
    <submittedName>
        <fullName evidence="5">Oxidoreductase</fullName>
    </submittedName>
</protein>
<dbReference type="KEGG" id="nch:A0U93_02245"/>
<dbReference type="OrthoDB" id="335726at2"/>
<evidence type="ECO:0000313" key="5">
    <source>
        <dbReference type="EMBL" id="AQS86959.1"/>
    </source>
</evidence>
<dbReference type="Pfam" id="PF00106">
    <property type="entry name" value="adh_short"/>
    <property type="match status" value="1"/>
</dbReference>
<dbReference type="PANTHER" id="PTHR44196">
    <property type="entry name" value="DEHYDROGENASE/REDUCTASE SDR FAMILY MEMBER 7B"/>
    <property type="match status" value="1"/>
</dbReference>
<keyword evidence="3" id="KW-0812">Transmembrane</keyword>
<dbReference type="GO" id="GO:0016020">
    <property type="term" value="C:membrane"/>
    <property type="evidence" value="ECO:0007669"/>
    <property type="project" value="TreeGrafter"/>
</dbReference>
<keyword evidence="3" id="KW-0472">Membrane</keyword>
<name>A0A1U9KME4_9PROT</name>
<sequence length="270" mass="29298">MSRNEQFAKRRLMPGNVLITGASGGIGAAVARQCARPGVTLFLWGRNIERLQQTARTCELRGAVAHVRVLDLANAQQALTALREDDDLAPLDACIMAAGVPDIRPPDALTELPETVLHIAEVNFTTPVTLATEAARRMAERGAGRIVAIGSVAAFHDLPFATAYSGSKAGLLRFMTALHAAMKPHNVGVTIVSPGYIDTAMSRRLDGARPFLMSPEAAASRLLQAMRRRDAHVVFPKPFIIARLLEMVIPRPLVHAILRRARVEQRPLQS</sequence>
<evidence type="ECO:0000256" key="2">
    <source>
        <dbReference type="ARBA" id="ARBA00023002"/>
    </source>
</evidence>
<dbReference type="PROSITE" id="PS00061">
    <property type="entry name" value="ADH_SHORT"/>
    <property type="match status" value="1"/>
</dbReference>
<dbReference type="InterPro" id="IPR057326">
    <property type="entry name" value="KR_dom"/>
</dbReference>
<dbReference type="PRINTS" id="PR00081">
    <property type="entry name" value="GDHRDH"/>
</dbReference>
<feature type="domain" description="Ketoreductase" evidence="4">
    <location>
        <begin position="15"/>
        <end position="200"/>
    </location>
</feature>
<keyword evidence="3" id="KW-1133">Transmembrane helix</keyword>
<evidence type="ECO:0000259" key="4">
    <source>
        <dbReference type="SMART" id="SM00822"/>
    </source>
</evidence>
<gene>
    <name evidence="5" type="ORF">A0U93_02245</name>
</gene>
<keyword evidence="6" id="KW-1185">Reference proteome</keyword>
<organism evidence="5 6">
    <name type="scientific">Neoasaia chiangmaiensis</name>
    <dbReference type="NCBI Taxonomy" id="320497"/>
    <lineage>
        <taxon>Bacteria</taxon>
        <taxon>Pseudomonadati</taxon>
        <taxon>Pseudomonadota</taxon>
        <taxon>Alphaproteobacteria</taxon>
        <taxon>Acetobacterales</taxon>
        <taxon>Acetobacteraceae</taxon>
        <taxon>Neoasaia</taxon>
    </lineage>
</organism>
<dbReference type="SMART" id="SM00822">
    <property type="entry name" value="PKS_KR"/>
    <property type="match status" value="1"/>
</dbReference>
<dbReference type="SUPFAM" id="SSF51735">
    <property type="entry name" value="NAD(P)-binding Rossmann-fold domains"/>
    <property type="match status" value="1"/>
</dbReference>
<keyword evidence="2" id="KW-0560">Oxidoreductase</keyword>
<dbReference type="Proteomes" id="UP000188604">
    <property type="component" value="Chromosome"/>
</dbReference>
<accession>A0A1U9KME4</accession>
<comment type="similarity">
    <text evidence="1">Belongs to the short-chain dehydrogenases/reductases (SDR) family.</text>
</comment>
<dbReference type="RefSeq" id="WP_077805928.1">
    <property type="nucleotide sequence ID" value="NZ_BJXS01000004.1"/>
</dbReference>